<feature type="compositionally biased region" description="Low complexity" evidence="1">
    <location>
        <begin position="415"/>
        <end position="429"/>
    </location>
</feature>
<feature type="region of interest" description="Disordered" evidence="1">
    <location>
        <begin position="413"/>
        <end position="441"/>
    </location>
</feature>
<feature type="region of interest" description="Disordered" evidence="1">
    <location>
        <begin position="186"/>
        <end position="208"/>
    </location>
</feature>
<name>A0A150GQW6_GONPE</name>
<keyword evidence="3" id="KW-1185">Reference proteome</keyword>
<proteinExistence type="predicted"/>
<dbReference type="EMBL" id="LSYV01000012">
    <property type="protein sequence ID" value="KXZ51740.1"/>
    <property type="molecule type" value="Genomic_DNA"/>
</dbReference>
<protein>
    <submittedName>
        <fullName evidence="2">Uncharacterized protein</fullName>
    </submittedName>
</protein>
<reference evidence="3" key="1">
    <citation type="journal article" date="2016" name="Nat. Commun.">
        <title>The Gonium pectorale genome demonstrates co-option of cell cycle regulation during the evolution of multicellularity.</title>
        <authorList>
            <person name="Hanschen E.R."/>
            <person name="Marriage T.N."/>
            <person name="Ferris P.J."/>
            <person name="Hamaji T."/>
            <person name="Toyoda A."/>
            <person name="Fujiyama A."/>
            <person name="Neme R."/>
            <person name="Noguchi H."/>
            <person name="Minakuchi Y."/>
            <person name="Suzuki M."/>
            <person name="Kawai-Toyooka H."/>
            <person name="Smith D.R."/>
            <person name="Sparks H."/>
            <person name="Anderson J."/>
            <person name="Bakaric R."/>
            <person name="Luria V."/>
            <person name="Karger A."/>
            <person name="Kirschner M.W."/>
            <person name="Durand P.M."/>
            <person name="Michod R.E."/>
            <person name="Nozaki H."/>
            <person name="Olson B.J."/>
        </authorList>
    </citation>
    <scope>NUCLEOTIDE SEQUENCE [LARGE SCALE GENOMIC DNA]</scope>
    <source>
        <strain evidence="3">NIES-2863</strain>
    </source>
</reference>
<evidence type="ECO:0000313" key="3">
    <source>
        <dbReference type="Proteomes" id="UP000075714"/>
    </source>
</evidence>
<feature type="compositionally biased region" description="Basic and acidic residues" evidence="1">
    <location>
        <begin position="430"/>
        <end position="441"/>
    </location>
</feature>
<comment type="caution">
    <text evidence="2">The sequence shown here is derived from an EMBL/GenBank/DDBJ whole genome shotgun (WGS) entry which is preliminary data.</text>
</comment>
<gene>
    <name evidence="2" type="ORF">GPECTOR_11g187</name>
</gene>
<evidence type="ECO:0000313" key="2">
    <source>
        <dbReference type="EMBL" id="KXZ51740.1"/>
    </source>
</evidence>
<organism evidence="2 3">
    <name type="scientific">Gonium pectorale</name>
    <name type="common">Green alga</name>
    <dbReference type="NCBI Taxonomy" id="33097"/>
    <lineage>
        <taxon>Eukaryota</taxon>
        <taxon>Viridiplantae</taxon>
        <taxon>Chlorophyta</taxon>
        <taxon>core chlorophytes</taxon>
        <taxon>Chlorophyceae</taxon>
        <taxon>CS clade</taxon>
        <taxon>Chlamydomonadales</taxon>
        <taxon>Volvocaceae</taxon>
        <taxon>Gonium</taxon>
    </lineage>
</organism>
<dbReference type="OrthoDB" id="9985979at2759"/>
<evidence type="ECO:0000256" key="1">
    <source>
        <dbReference type="SAM" id="MobiDB-lite"/>
    </source>
</evidence>
<dbReference type="AlphaFoldDB" id="A0A150GQW6"/>
<sequence>MGAAPGERKRACRCAIVTDDVAWVAAADGGAMERTLGREGVSSAATLAAIAAAARSAASGVGKAADSGSSPSPAAAAAPSFGALPWGGGDGGGGLYGEYDSYNAWLDGLDAGLLELLPRGDGDGGGVQQAAATTPGATSASTSAGAAAEAAGDAWDVLALPSACAGWSITTTAADAATTAATAGAADGGSSARAAPPPVPSGAPSGGASGRRIAGCVLAFTGRAAATIGSLAAAGGAANATATGNASATVMLPMVNNPLYGKLMLLSRQGVLTMRVAVPPAPPSLPAGAVRAAGSSLSGPAAPLAGVAVAAAEKSTRLGAPEPPPPRPQPVPPRRRFLLFTNAGDQVLNPPPEAKPGGREILRLASQEARQAQWASYSVRYGISVEPEVAYECVPAVPGLPAWQYPSYCPEYREAPSTSTPATAAAEAAARVRERMAAKRP</sequence>
<accession>A0A150GQW6</accession>
<dbReference type="Proteomes" id="UP000075714">
    <property type="component" value="Unassembled WGS sequence"/>
</dbReference>